<proteinExistence type="predicted"/>
<sequence length="1325" mass="148346">MTHVPEYIDKLVHPILEIRGRALSSLLQKVELNLVTCGRLSQYPKFLPNLLQLLDLGPHTLRFQVLNLLSFMFKDDSARRQFASLGGTYYLRSLKATAPLDLLPDINHLLQKLQNCPHQASEDITSRSPELQPQAEEKKGQHWAALDDTEENSLSFTSNQGANFSEMGYTVDGSHMESLFDLTLQEPSATDQNSPVTFTVFPWQALTQIDRKVLDSTTQSLLSHNEAVVVASLHFLDAIVLKDFPPEVLLQRPAVIQAVYGCIEEEGELAWRVQGPACSCLLTLTQLLSRRIAHFKDPHLMPEKEEIASSSSSGLNTPNMDINRSCCSFFGGYMQNIGAHGHVRHTKGKDEGHLGDGPNRSGSFNNVIKDLSGTTTHEEDDGDEFILLGMHQLTVTGHCSHIMRRLCSLMVSPRPSIQDVSLRLLTSCLALLQQCVQPQFLWEQEDYDEVSEEITGEIRRIILCISYLIVAGFEAKRSASTNTEAERQVMNINCLALILYRILTDFIPLEASSQVIDNDVCEGMIRILCDGGFYFEHMSQHNVLLKHLSIANPTVGTQIKSVLFAAQSLKATSDFLQTSSSQQVQFLDLAEKAIPVSSIHQSNVLVEKFVRGVAKQISLGNMEEEHVEKAQMLLLQILRFPDATIRLSGYKSVQRLVEDSVGASQAVDTLMTRSPRILLLLSPTVIRHLVYFGLADDNEEVMKAAKGIILGLLNGHPLMNASVLTAAVHCWYSCLTDLQCLSDSVSSLGRVVTNLPSVVYKGDGTLQNIEHLKYWLQCLYLRDRDTRIQALSRVVQKLVTTTSDFLPDPRDFHLAVHHDLLIIKHPIPLFFMSNLISEEGRLMKVLELILGQGIDPGVCKAAWSQLAFLLEDPQLHRPFLQLCSLQFLVMNFVNMMKRDGSQNLTVEYLPGAVETLRLLVTHSAHIRSKLLKDEEFLLCVVRAALLYYADDRTRSQASCLLALLVFNDVIIYMGTENEQKQVNGVRKDFICVPELLPSKLHLPFLCGTYIWHERNGLCEEMRTVHQIIQERDWQVLDFLKAVWAASCVGGLEKIDQTSKFSVSLQLSKYEAALLKSSVLSVAMTKLLKNVENATSHKDVKKNINTLSFYIQQVQFASCKCEDFFISSQWIQSLQRFLTSQPNSSVDEQLLTHILNFLSVSLSIYIPVVKAGTSLCPPLLPLLLNELKNKKSALYHTLQSAGGVLWVASDPNPRALMSMRLFRSITKLISDVLKFVHCCGACQASFDSAALDQLAATIINCLLPLLTANNDLHNYNLVIIGCLLECLVQVTALGWPGEELSRQLASHLIRMLQYGQMKREYWIGLG</sequence>
<dbReference type="EMBL" id="JARKIK010000001">
    <property type="protein sequence ID" value="KAK8754580.1"/>
    <property type="molecule type" value="Genomic_DNA"/>
</dbReference>
<dbReference type="SUPFAM" id="SSF48371">
    <property type="entry name" value="ARM repeat"/>
    <property type="match status" value="1"/>
</dbReference>
<evidence type="ECO:0000313" key="4">
    <source>
        <dbReference type="Proteomes" id="UP001445076"/>
    </source>
</evidence>
<dbReference type="GO" id="GO:0032053">
    <property type="term" value="P:ciliary basal body organization"/>
    <property type="evidence" value="ECO:0007669"/>
    <property type="project" value="TreeGrafter"/>
</dbReference>
<accession>A0AAW0YH18</accession>
<dbReference type="PANTHER" id="PTHR31691:SF1">
    <property type="entry name" value="ROTATIN"/>
    <property type="match status" value="1"/>
</dbReference>
<comment type="caution">
    <text evidence="3">The sequence shown here is derived from an EMBL/GenBank/DDBJ whole genome shotgun (WGS) entry which is preliminary data.</text>
</comment>
<dbReference type="InterPro" id="IPR029249">
    <property type="entry name" value="Rotatin_N"/>
</dbReference>
<dbReference type="GO" id="GO:0005813">
    <property type="term" value="C:centrosome"/>
    <property type="evidence" value="ECO:0007669"/>
    <property type="project" value="InterPro"/>
</dbReference>
<dbReference type="InterPro" id="IPR030791">
    <property type="entry name" value="Rotatin"/>
</dbReference>
<feature type="domain" description="Rotatin N-terminal" evidence="2">
    <location>
        <begin position="17"/>
        <end position="113"/>
    </location>
</feature>
<reference evidence="3 4" key="1">
    <citation type="journal article" date="2024" name="BMC Genomics">
        <title>Genome assembly of redclaw crayfish (Cherax quadricarinatus) provides insights into its immune adaptation and hypoxia tolerance.</title>
        <authorList>
            <person name="Liu Z."/>
            <person name="Zheng J."/>
            <person name="Li H."/>
            <person name="Fang K."/>
            <person name="Wang S."/>
            <person name="He J."/>
            <person name="Zhou D."/>
            <person name="Weng S."/>
            <person name="Chi M."/>
            <person name="Gu Z."/>
            <person name="He J."/>
            <person name="Li F."/>
            <person name="Wang M."/>
        </authorList>
    </citation>
    <scope>NUCLEOTIDE SEQUENCE [LARGE SCALE GENOMIC DNA]</scope>
    <source>
        <strain evidence="3">ZL_2023a</strain>
    </source>
</reference>
<evidence type="ECO:0000313" key="3">
    <source>
        <dbReference type="EMBL" id="KAK8754580.1"/>
    </source>
</evidence>
<keyword evidence="4" id="KW-1185">Reference proteome</keyword>
<feature type="region of interest" description="Disordered" evidence="1">
    <location>
        <begin position="344"/>
        <end position="368"/>
    </location>
</feature>
<dbReference type="GO" id="GO:0005814">
    <property type="term" value="C:centriole"/>
    <property type="evidence" value="ECO:0007669"/>
    <property type="project" value="TreeGrafter"/>
</dbReference>
<name>A0AAW0YH18_CHEQU</name>
<feature type="region of interest" description="Disordered" evidence="1">
    <location>
        <begin position="120"/>
        <end position="143"/>
    </location>
</feature>
<dbReference type="Pfam" id="PF14726">
    <property type="entry name" value="RTTN_N"/>
    <property type="match status" value="1"/>
</dbReference>
<dbReference type="GO" id="GO:0010457">
    <property type="term" value="P:centriole-centriole cohesion"/>
    <property type="evidence" value="ECO:0007669"/>
    <property type="project" value="TreeGrafter"/>
</dbReference>
<dbReference type="GO" id="GO:0036064">
    <property type="term" value="C:ciliary basal body"/>
    <property type="evidence" value="ECO:0007669"/>
    <property type="project" value="InterPro"/>
</dbReference>
<gene>
    <name evidence="3" type="ORF">OTU49_016751</name>
</gene>
<dbReference type="InterPro" id="IPR016024">
    <property type="entry name" value="ARM-type_fold"/>
</dbReference>
<dbReference type="GO" id="GO:0007099">
    <property type="term" value="P:centriole replication"/>
    <property type="evidence" value="ECO:0007669"/>
    <property type="project" value="TreeGrafter"/>
</dbReference>
<evidence type="ECO:0000256" key="1">
    <source>
        <dbReference type="SAM" id="MobiDB-lite"/>
    </source>
</evidence>
<protein>
    <recommendedName>
        <fullName evidence="2">Rotatin N-terminal domain-containing protein</fullName>
    </recommendedName>
</protein>
<organism evidence="3 4">
    <name type="scientific">Cherax quadricarinatus</name>
    <name type="common">Australian red claw crayfish</name>
    <dbReference type="NCBI Taxonomy" id="27406"/>
    <lineage>
        <taxon>Eukaryota</taxon>
        <taxon>Metazoa</taxon>
        <taxon>Ecdysozoa</taxon>
        <taxon>Arthropoda</taxon>
        <taxon>Crustacea</taxon>
        <taxon>Multicrustacea</taxon>
        <taxon>Malacostraca</taxon>
        <taxon>Eumalacostraca</taxon>
        <taxon>Eucarida</taxon>
        <taxon>Decapoda</taxon>
        <taxon>Pleocyemata</taxon>
        <taxon>Astacidea</taxon>
        <taxon>Parastacoidea</taxon>
        <taxon>Parastacidae</taxon>
        <taxon>Cherax</taxon>
    </lineage>
</organism>
<evidence type="ECO:0000259" key="2">
    <source>
        <dbReference type="Pfam" id="PF14726"/>
    </source>
</evidence>
<dbReference type="Proteomes" id="UP001445076">
    <property type="component" value="Unassembled WGS sequence"/>
</dbReference>
<dbReference type="PANTHER" id="PTHR31691">
    <property type="entry name" value="ROTATIN"/>
    <property type="match status" value="1"/>
</dbReference>